<dbReference type="NCBIfam" id="TIGR00004">
    <property type="entry name" value="Rid family detoxifying hydrolase"/>
    <property type="match status" value="1"/>
</dbReference>
<dbReference type="PANTHER" id="PTHR11803:SF42">
    <property type="entry name" value="MMF1"/>
    <property type="match status" value="1"/>
</dbReference>
<dbReference type="Gene3D" id="3.30.1330.40">
    <property type="entry name" value="RutC-like"/>
    <property type="match status" value="1"/>
</dbReference>
<dbReference type="SUPFAM" id="SSF55298">
    <property type="entry name" value="YjgF-like"/>
    <property type="match status" value="1"/>
</dbReference>
<evidence type="ECO:0000313" key="2">
    <source>
        <dbReference type="EMBL" id="PCH40279.1"/>
    </source>
</evidence>
<dbReference type="EMBL" id="KB468053">
    <property type="protein sequence ID" value="PCH40279.1"/>
    <property type="molecule type" value="Genomic_DNA"/>
</dbReference>
<reference evidence="2 3" key="1">
    <citation type="journal article" date="2012" name="Science">
        <title>The Paleozoic origin of enzymatic lignin decomposition reconstructed from 31 fungal genomes.</title>
        <authorList>
            <person name="Floudas D."/>
            <person name="Binder M."/>
            <person name="Riley R."/>
            <person name="Barry K."/>
            <person name="Blanchette R.A."/>
            <person name="Henrissat B."/>
            <person name="Martinez A.T."/>
            <person name="Otillar R."/>
            <person name="Spatafora J.W."/>
            <person name="Yadav J.S."/>
            <person name="Aerts A."/>
            <person name="Benoit I."/>
            <person name="Boyd A."/>
            <person name="Carlson A."/>
            <person name="Copeland A."/>
            <person name="Coutinho P.M."/>
            <person name="de Vries R.P."/>
            <person name="Ferreira P."/>
            <person name="Findley K."/>
            <person name="Foster B."/>
            <person name="Gaskell J."/>
            <person name="Glotzer D."/>
            <person name="Gorecki P."/>
            <person name="Heitman J."/>
            <person name="Hesse C."/>
            <person name="Hori C."/>
            <person name="Igarashi K."/>
            <person name="Jurgens J.A."/>
            <person name="Kallen N."/>
            <person name="Kersten P."/>
            <person name="Kohler A."/>
            <person name="Kuees U."/>
            <person name="Kumar T.K.A."/>
            <person name="Kuo A."/>
            <person name="LaButti K."/>
            <person name="Larrondo L.F."/>
            <person name="Lindquist E."/>
            <person name="Ling A."/>
            <person name="Lombard V."/>
            <person name="Lucas S."/>
            <person name="Lundell T."/>
            <person name="Martin R."/>
            <person name="McLaughlin D.J."/>
            <person name="Morgenstern I."/>
            <person name="Morin E."/>
            <person name="Murat C."/>
            <person name="Nagy L.G."/>
            <person name="Nolan M."/>
            <person name="Ohm R.A."/>
            <person name="Patyshakuliyeva A."/>
            <person name="Rokas A."/>
            <person name="Ruiz-Duenas F.J."/>
            <person name="Sabat G."/>
            <person name="Salamov A."/>
            <person name="Samejima M."/>
            <person name="Schmutz J."/>
            <person name="Slot J.C."/>
            <person name="St John F."/>
            <person name="Stenlid J."/>
            <person name="Sun H."/>
            <person name="Sun S."/>
            <person name="Syed K."/>
            <person name="Tsang A."/>
            <person name="Wiebenga A."/>
            <person name="Young D."/>
            <person name="Pisabarro A."/>
            <person name="Eastwood D.C."/>
            <person name="Martin F."/>
            <person name="Cullen D."/>
            <person name="Grigoriev I.V."/>
            <person name="Hibbett D.S."/>
        </authorList>
    </citation>
    <scope>NUCLEOTIDE SEQUENCE [LARGE SCALE GENOMIC DNA]</scope>
    <source>
        <strain evidence="2 3">MD-104</strain>
    </source>
</reference>
<evidence type="ECO:0000313" key="3">
    <source>
        <dbReference type="Proteomes" id="UP000218811"/>
    </source>
</evidence>
<dbReference type="GO" id="GO:0005829">
    <property type="term" value="C:cytosol"/>
    <property type="evidence" value="ECO:0007669"/>
    <property type="project" value="TreeGrafter"/>
</dbReference>
<dbReference type="Pfam" id="PF01042">
    <property type="entry name" value="Ribonuc_L-PSP"/>
    <property type="match status" value="1"/>
</dbReference>
<protein>
    <submittedName>
        <fullName evidence="2">Endoribonuclease L-PSP</fullName>
    </submittedName>
</protein>
<dbReference type="FunFam" id="3.30.1330.40:FF:000001">
    <property type="entry name" value="L-PSP family endoribonuclease"/>
    <property type="match status" value="1"/>
</dbReference>
<dbReference type="GO" id="GO:0005739">
    <property type="term" value="C:mitochondrion"/>
    <property type="evidence" value="ECO:0007669"/>
    <property type="project" value="TreeGrafter"/>
</dbReference>
<sequence length="125" mass="13523">MKTCVKSEEAVPPLPQFSHATISNGTVYVSGSIGSDKDWNLAGDIKAQTRAGIQNMEKILQAAGSGLDRVLKCTVFLTNLKEDFKPMNEVYSEFFHTNPPARTCIGVAQLPMGAAFEIECIAEVS</sequence>
<organism evidence="2 3">
    <name type="scientific">Wolfiporia cocos (strain MD-104)</name>
    <name type="common">Brown rot fungus</name>
    <dbReference type="NCBI Taxonomy" id="742152"/>
    <lineage>
        <taxon>Eukaryota</taxon>
        <taxon>Fungi</taxon>
        <taxon>Dikarya</taxon>
        <taxon>Basidiomycota</taxon>
        <taxon>Agaricomycotina</taxon>
        <taxon>Agaricomycetes</taxon>
        <taxon>Polyporales</taxon>
        <taxon>Phaeolaceae</taxon>
        <taxon>Wolfiporia</taxon>
    </lineage>
</organism>
<dbReference type="OrthoDB" id="309640at2759"/>
<dbReference type="STRING" id="742152.A0A2H3JN98"/>
<dbReference type="InterPro" id="IPR035959">
    <property type="entry name" value="RutC-like_sf"/>
</dbReference>
<accession>A0A2H3JN98</accession>
<name>A0A2H3JN98_WOLCO</name>
<comment type="similarity">
    <text evidence="1">Belongs to the RutC family.</text>
</comment>
<keyword evidence="3" id="KW-1185">Reference proteome</keyword>
<gene>
    <name evidence="2" type="ORF">WOLCODRAFT_23960</name>
</gene>
<dbReference type="OMA" id="NVEMECV"/>
<dbReference type="PANTHER" id="PTHR11803">
    <property type="entry name" value="2-IMINOBUTANOATE/2-IMINOPROPANOATE DEAMINASE RIDA"/>
    <property type="match status" value="1"/>
</dbReference>
<evidence type="ECO:0000256" key="1">
    <source>
        <dbReference type="ARBA" id="ARBA00010552"/>
    </source>
</evidence>
<dbReference type="InterPro" id="IPR006175">
    <property type="entry name" value="YjgF/YER057c/UK114"/>
</dbReference>
<dbReference type="InterPro" id="IPR006056">
    <property type="entry name" value="RidA"/>
</dbReference>
<dbReference type="CDD" id="cd00448">
    <property type="entry name" value="YjgF_YER057c_UK114_family"/>
    <property type="match status" value="1"/>
</dbReference>
<proteinExistence type="inferred from homology"/>
<dbReference type="AlphaFoldDB" id="A0A2H3JN98"/>
<dbReference type="Proteomes" id="UP000218811">
    <property type="component" value="Unassembled WGS sequence"/>
</dbReference>
<dbReference type="GO" id="GO:0019239">
    <property type="term" value="F:deaminase activity"/>
    <property type="evidence" value="ECO:0007669"/>
    <property type="project" value="TreeGrafter"/>
</dbReference>